<reference evidence="2 3" key="1">
    <citation type="submission" date="2019-07" db="EMBL/GenBank/DDBJ databases">
        <title>Gilliamella genomes.</title>
        <authorList>
            <person name="Zheng H."/>
        </authorList>
    </citation>
    <scope>NUCLEOTIDE SEQUENCE [LARGE SCALE GENOMIC DNA]</scope>
    <source>
        <strain evidence="2 3">W8127</strain>
    </source>
</reference>
<dbReference type="Pfam" id="PF13132">
    <property type="entry name" value="DUF3950"/>
    <property type="match status" value="1"/>
</dbReference>
<gene>
    <name evidence="2" type="ORF">FPQ15_07225</name>
</gene>
<sequence length="55" mass="6531">MQEKKDKKKTDRSNSTRKIIRFEDDLLEQINQQAKKDGESFSGWVKTACKMRLNK</sequence>
<dbReference type="RefSeq" id="WP_065639105.1">
    <property type="nucleotide sequence ID" value="NZ_CAMLAF010000088.1"/>
</dbReference>
<dbReference type="InterPro" id="IPR010985">
    <property type="entry name" value="Ribbon_hlx_hlx"/>
</dbReference>
<evidence type="ECO:0000313" key="2">
    <source>
        <dbReference type="EMBL" id="TSJ98938.1"/>
    </source>
</evidence>
<dbReference type="OrthoDB" id="6419848at2"/>
<accession>A0A1B9KI11</accession>
<dbReference type="NCBIfam" id="NF041551">
    <property type="entry name" value="YlcI_YnfO_N"/>
    <property type="match status" value="1"/>
</dbReference>
<feature type="domain" description="DUF3950" evidence="1">
    <location>
        <begin position="26"/>
        <end position="53"/>
    </location>
</feature>
<evidence type="ECO:0000313" key="3">
    <source>
        <dbReference type="Proteomes" id="UP000319483"/>
    </source>
</evidence>
<protein>
    <submittedName>
        <fullName evidence="2">DUF3950 domain-containing protein</fullName>
    </submittedName>
</protein>
<dbReference type="InterPro" id="IPR025030">
    <property type="entry name" value="DUF3950"/>
</dbReference>
<evidence type="ECO:0000259" key="1">
    <source>
        <dbReference type="Pfam" id="PF13132"/>
    </source>
</evidence>
<dbReference type="Proteomes" id="UP000319483">
    <property type="component" value="Unassembled WGS sequence"/>
</dbReference>
<proteinExistence type="predicted"/>
<organism evidence="2 3">
    <name type="scientific">Gilliamella apicola</name>
    <dbReference type="NCBI Taxonomy" id="1196095"/>
    <lineage>
        <taxon>Bacteria</taxon>
        <taxon>Pseudomonadati</taxon>
        <taxon>Pseudomonadota</taxon>
        <taxon>Gammaproteobacteria</taxon>
        <taxon>Orbales</taxon>
        <taxon>Orbaceae</taxon>
        <taxon>Gilliamella</taxon>
    </lineage>
</organism>
<dbReference type="SUPFAM" id="SSF47598">
    <property type="entry name" value="Ribbon-helix-helix"/>
    <property type="match status" value="1"/>
</dbReference>
<name>A0A1B9KI11_9GAMM</name>
<dbReference type="GO" id="GO:0006355">
    <property type="term" value="P:regulation of DNA-templated transcription"/>
    <property type="evidence" value="ECO:0007669"/>
    <property type="project" value="InterPro"/>
</dbReference>
<dbReference type="AlphaFoldDB" id="A0A1B9KI11"/>
<comment type="caution">
    <text evidence="2">The sequence shown here is derived from an EMBL/GenBank/DDBJ whole genome shotgun (WGS) entry which is preliminary data.</text>
</comment>
<dbReference type="EMBL" id="VMHM01000008">
    <property type="protein sequence ID" value="TSJ98938.1"/>
    <property type="molecule type" value="Genomic_DNA"/>
</dbReference>